<dbReference type="AlphaFoldDB" id="A0A9P3WC90"/>
<dbReference type="SUPFAM" id="SSF58104">
    <property type="entry name" value="Methyl-accepting chemotaxis protein (MCP) signaling domain"/>
    <property type="match status" value="1"/>
</dbReference>
<organism evidence="10 11">
    <name type="scientific">Kluyvera intermedia</name>
    <name type="common">Enterobacter intermedius</name>
    <dbReference type="NCBI Taxonomy" id="61648"/>
    <lineage>
        <taxon>Bacteria</taxon>
        <taxon>Pseudomonadati</taxon>
        <taxon>Pseudomonadota</taxon>
        <taxon>Gammaproteobacteria</taxon>
        <taxon>Enterobacterales</taxon>
        <taxon>Enterobacteriaceae</taxon>
        <taxon>Kluyvera</taxon>
    </lineage>
</organism>
<feature type="domain" description="NIT" evidence="9">
    <location>
        <begin position="53"/>
        <end position="303"/>
    </location>
</feature>
<evidence type="ECO:0000256" key="1">
    <source>
        <dbReference type="ARBA" id="ARBA00022481"/>
    </source>
</evidence>
<evidence type="ECO:0000259" key="9">
    <source>
        <dbReference type="PROSITE" id="PS50906"/>
    </source>
</evidence>
<dbReference type="Pfam" id="PF00672">
    <property type="entry name" value="HAMP"/>
    <property type="match status" value="1"/>
</dbReference>
<evidence type="ECO:0000259" key="7">
    <source>
        <dbReference type="PROSITE" id="PS50111"/>
    </source>
</evidence>
<comment type="caution">
    <text evidence="10">The sequence shown here is derived from an EMBL/GenBank/DDBJ whole genome shotgun (WGS) entry which is preliminary data.</text>
</comment>
<dbReference type="Gene3D" id="1.10.287.950">
    <property type="entry name" value="Methyl-accepting chemotaxis protein"/>
    <property type="match status" value="1"/>
</dbReference>
<protein>
    <submittedName>
        <fullName evidence="10">HAMP domain-containing protein</fullName>
    </submittedName>
</protein>
<reference evidence="10" key="2">
    <citation type="submission" date="2020-10" db="EMBL/GenBank/DDBJ databases">
        <authorList>
            <consortium name="NCBI Pathogen Detection Project"/>
        </authorList>
    </citation>
    <scope>NUCLEOTIDE SEQUENCE</scope>
    <source>
        <strain evidence="10">CAVp300</strain>
    </source>
</reference>
<dbReference type="InterPro" id="IPR004090">
    <property type="entry name" value="Chemotax_Me-accpt_rcpt"/>
</dbReference>
<dbReference type="PROSITE" id="PS50906">
    <property type="entry name" value="NIT"/>
    <property type="match status" value="1"/>
</dbReference>
<dbReference type="Pfam" id="PF08376">
    <property type="entry name" value="NIT"/>
    <property type="match status" value="1"/>
</dbReference>
<evidence type="ECO:0000256" key="4">
    <source>
        <dbReference type="ARBA" id="ARBA00029447"/>
    </source>
</evidence>
<keyword evidence="6" id="KW-0812">Transmembrane</keyword>
<gene>
    <name evidence="10" type="ORF">I8531_000006</name>
</gene>
<dbReference type="PANTHER" id="PTHR43531">
    <property type="entry name" value="PROTEIN ICFG"/>
    <property type="match status" value="1"/>
</dbReference>
<dbReference type="InterPro" id="IPR003660">
    <property type="entry name" value="HAMP_dom"/>
</dbReference>
<evidence type="ECO:0000259" key="8">
    <source>
        <dbReference type="PROSITE" id="PS50885"/>
    </source>
</evidence>
<sequence length="634" mass="68610">MSWIYRIPMRMKLFIALFPLLLAVIWFAGSGMLSRIGTERQMDTIGQLTTLARSAGDVVHQLQRERGMSAGFIGARGQQFRDEIIVQRKLTDDALVKLNQALASADTNVTQGNVAATLSMFKDNIQSLDATRNAISALNIDAITSTQFYTQTISGLLSFVGGIGQLSASGPMVNELAAFYSLLNLKEQAGIERALLTNVFSVDRFSNGQFRMLSDVVGKQEAWLTATRRFSSVSQAAELDKALQSSEAAHALELRTIALNKAQDGGFGVKPTDWFTAQTRRIEILRQVETQAADALLAHSAALAHNARIDWQSFLAISLIALFIAIAFAVMVVRSIQQQLNKTLQTINEMDGDLTRRLDVPGSDELSALNRAYNQAIENIQHIVQEIKSGAEILSNASSNITDGNQDLAQRTDEQAASIVETAASMEQISTAISQTAHNASEAERLTQSMANDVLHATRVSNEASQSMSAIRSSSDNIFQIVASIDEISFQTNLLALNAAVEAARAGELGKGFAVVAAEVRHLSQRCAREASLIRELVNQNMDKIGEGVARVSASEAALKAAADNTGRMKQYVSDIARAANEQSLGVSQVHQALNQLEQVTQQNAALVSEMATASQMLDAQSKAMSTLVDRFVS</sequence>
<proteinExistence type="inferred from homology"/>
<keyword evidence="6" id="KW-0472">Membrane</keyword>
<dbReference type="GO" id="GO:0016020">
    <property type="term" value="C:membrane"/>
    <property type="evidence" value="ECO:0007669"/>
    <property type="project" value="InterPro"/>
</dbReference>
<comment type="similarity">
    <text evidence="4">Belongs to the methyl-accepting chemotaxis (MCP) protein family.</text>
</comment>
<dbReference type="GO" id="GO:0006935">
    <property type="term" value="P:chemotaxis"/>
    <property type="evidence" value="ECO:0007669"/>
    <property type="project" value="UniProtKB-KW"/>
</dbReference>
<feature type="domain" description="HAMP" evidence="8">
    <location>
        <begin position="334"/>
        <end position="385"/>
    </location>
</feature>
<reference evidence="10" key="1">
    <citation type="journal article" date="2018" name="Genome Biol.">
        <title>SKESA: strategic k-mer extension for scrupulous assemblies.</title>
        <authorList>
            <person name="Souvorov A."/>
            <person name="Agarwala R."/>
            <person name="Lipman D.J."/>
        </authorList>
    </citation>
    <scope>NUCLEOTIDE SEQUENCE</scope>
    <source>
        <strain evidence="10">CAVp300</strain>
    </source>
</reference>
<dbReference type="Proteomes" id="UP000867740">
    <property type="component" value="Unassembled WGS sequence"/>
</dbReference>
<feature type="domain" description="Methyl-accepting transducer" evidence="7">
    <location>
        <begin position="390"/>
        <end position="619"/>
    </location>
</feature>
<dbReference type="RefSeq" id="WP_047369393.1">
    <property type="nucleotide sequence ID" value="NZ_CABMNU010000005.1"/>
</dbReference>
<dbReference type="InterPro" id="IPR010910">
    <property type="entry name" value="Nitrate/nitrite_sensing_bac"/>
</dbReference>
<dbReference type="PROSITE" id="PS50111">
    <property type="entry name" value="CHEMOTAXIS_TRANSDUC_2"/>
    <property type="match status" value="1"/>
</dbReference>
<dbReference type="EMBL" id="DACSUM010000001">
    <property type="protein sequence ID" value="HAT3579773.1"/>
    <property type="molecule type" value="Genomic_DNA"/>
</dbReference>
<dbReference type="InterPro" id="IPR004089">
    <property type="entry name" value="MCPsignal_dom"/>
</dbReference>
<evidence type="ECO:0000313" key="11">
    <source>
        <dbReference type="Proteomes" id="UP000867740"/>
    </source>
</evidence>
<keyword evidence="2" id="KW-0145">Chemotaxis</keyword>
<evidence type="ECO:0000256" key="5">
    <source>
        <dbReference type="PROSITE-ProRule" id="PRU00284"/>
    </source>
</evidence>
<dbReference type="SMART" id="SM00304">
    <property type="entry name" value="HAMP"/>
    <property type="match status" value="1"/>
</dbReference>
<dbReference type="PROSITE" id="PS50885">
    <property type="entry name" value="HAMP"/>
    <property type="match status" value="1"/>
</dbReference>
<accession>A0A9P3WC90</accession>
<dbReference type="PRINTS" id="PR00260">
    <property type="entry name" value="CHEMTRNSDUCR"/>
</dbReference>
<name>A0A9P3WC90_KLUIN</name>
<dbReference type="Pfam" id="PF00015">
    <property type="entry name" value="MCPsignal"/>
    <property type="match status" value="1"/>
</dbReference>
<dbReference type="GO" id="GO:0004888">
    <property type="term" value="F:transmembrane signaling receptor activity"/>
    <property type="evidence" value="ECO:0007669"/>
    <property type="project" value="InterPro"/>
</dbReference>
<dbReference type="GO" id="GO:0007165">
    <property type="term" value="P:signal transduction"/>
    <property type="evidence" value="ECO:0007669"/>
    <property type="project" value="UniProtKB-KW"/>
</dbReference>
<evidence type="ECO:0000256" key="3">
    <source>
        <dbReference type="ARBA" id="ARBA00023224"/>
    </source>
</evidence>
<keyword evidence="1" id="KW-0488">Methylation</keyword>
<dbReference type="CDD" id="cd06225">
    <property type="entry name" value="HAMP"/>
    <property type="match status" value="1"/>
</dbReference>
<evidence type="ECO:0000256" key="2">
    <source>
        <dbReference type="ARBA" id="ARBA00022500"/>
    </source>
</evidence>
<evidence type="ECO:0000313" key="10">
    <source>
        <dbReference type="EMBL" id="HAT3579773.1"/>
    </source>
</evidence>
<dbReference type="InterPro" id="IPR051310">
    <property type="entry name" value="MCP_chemotaxis"/>
</dbReference>
<feature type="transmembrane region" description="Helical" evidence="6">
    <location>
        <begin position="311"/>
        <end position="333"/>
    </location>
</feature>
<evidence type="ECO:0000256" key="6">
    <source>
        <dbReference type="SAM" id="Phobius"/>
    </source>
</evidence>
<dbReference type="InterPro" id="IPR013587">
    <property type="entry name" value="Nitrate/nitrite_sensing"/>
</dbReference>
<dbReference type="SMART" id="SM00283">
    <property type="entry name" value="MA"/>
    <property type="match status" value="1"/>
</dbReference>
<keyword evidence="6" id="KW-1133">Transmembrane helix</keyword>
<dbReference type="PANTHER" id="PTHR43531:SF11">
    <property type="entry name" value="METHYL-ACCEPTING CHEMOTAXIS PROTEIN 3"/>
    <property type="match status" value="1"/>
</dbReference>
<keyword evidence="3 5" id="KW-0807">Transducer</keyword>